<dbReference type="AlphaFoldDB" id="A0A8J3XXT5"/>
<protein>
    <submittedName>
        <fullName evidence="2">Uncharacterized protein</fullName>
    </submittedName>
</protein>
<organism evidence="2 3">
    <name type="scientific">Planotetraspora thailandica</name>
    <dbReference type="NCBI Taxonomy" id="487172"/>
    <lineage>
        <taxon>Bacteria</taxon>
        <taxon>Bacillati</taxon>
        <taxon>Actinomycetota</taxon>
        <taxon>Actinomycetes</taxon>
        <taxon>Streptosporangiales</taxon>
        <taxon>Streptosporangiaceae</taxon>
        <taxon>Planotetraspora</taxon>
    </lineage>
</organism>
<proteinExistence type="predicted"/>
<evidence type="ECO:0000313" key="3">
    <source>
        <dbReference type="Proteomes" id="UP000605992"/>
    </source>
</evidence>
<evidence type="ECO:0000313" key="2">
    <source>
        <dbReference type="EMBL" id="GII57034.1"/>
    </source>
</evidence>
<dbReference type="RefSeq" id="WP_203947156.1">
    <property type="nucleotide sequence ID" value="NZ_BOOR01000043.1"/>
</dbReference>
<name>A0A8J3XXT5_9ACTN</name>
<dbReference type="EMBL" id="BOOR01000043">
    <property type="protein sequence ID" value="GII57034.1"/>
    <property type="molecule type" value="Genomic_DNA"/>
</dbReference>
<gene>
    <name evidence="2" type="ORF">Pth03_54230</name>
</gene>
<evidence type="ECO:0000256" key="1">
    <source>
        <dbReference type="SAM" id="MobiDB-lite"/>
    </source>
</evidence>
<reference evidence="2" key="1">
    <citation type="submission" date="2021-01" db="EMBL/GenBank/DDBJ databases">
        <title>Whole genome shotgun sequence of Planotetraspora thailandica NBRC 104271.</title>
        <authorList>
            <person name="Komaki H."/>
            <person name="Tamura T."/>
        </authorList>
    </citation>
    <scope>NUCLEOTIDE SEQUENCE</scope>
    <source>
        <strain evidence="2">NBRC 104271</strain>
    </source>
</reference>
<keyword evidence="3" id="KW-1185">Reference proteome</keyword>
<dbReference type="Proteomes" id="UP000605992">
    <property type="component" value="Unassembled WGS sequence"/>
</dbReference>
<comment type="caution">
    <text evidence="2">The sequence shown here is derived from an EMBL/GenBank/DDBJ whole genome shotgun (WGS) entry which is preliminary data.</text>
</comment>
<feature type="region of interest" description="Disordered" evidence="1">
    <location>
        <begin position="67"/>
        <end position="97"/>
    </location>
</feature>
<sequence>MENIVVFFGVAWLACAFLAAAVVQSKLTGESALPALASGVEKPGTSARGTLAALASLGASAYGRIRVDRPMGNDQQTDHTPGGVRGPRYAWREPVTT</sequence>
<accession>A0A8J3XXT5</accession>